<protein>
    <submittedName>
        <fullName evidence="1">Uncharacterized protein</fullName>
    </submittedName>
</protein>
<name>A0A9P0LRF0_ACAOB</name>
<evidence type="ECO:0000313" key="1">
    <source>
        <dbReference type="EMBL" id="CAH2003943.1"/>
    </source>
</evidence>
<gene>
    <name evidence="1" type="ORF">ACAOBT_LOCUS27713</name>
</gene>
<keyword evidence="2" id="KW-1185">Reference proteome</keyword>
<reference evidence="1" key="1">
    <citation type="submission" date="2022-03" db="EMBL/GenBank/DDBJ databases">
        <authorList>
            <person name="Sayadi A."/>
        </authorList>
    </citation>
    <scope>NUCLEOTIDE SEQUENCE</scope>
</reference>
<dbReference type="EMBL" id="CAKOFQ010007565">
    <property type="protein sequence ID" value="CAH2003943.1"/>
    <property type="molecule type" value="Genomic_DNA"/>
</dbReference>
<comment type="caution">
    <text evidence="1">The sequence shown here is derived from an EMBL/GenBank/DDBJ whole genome shotgun (WGS) entry which is preliminary data.</text>
</comment>
<organism evidence="1 2">
    <name type="scientific">Acanthoscelides obtectus</name>
    <name type="common">Bean weevil</name>
    <name type="synonym">Bruchus obtectus</name>
    <dbReference type="NCBI Taxonomy" id="200917"/>
    <lineage>
        <taxon>Eukaryota</taxon>
        <taxon>Metazoa</taxon>
        <taxon>Ecdysozoa</taxon>
        <taxon>Arthropoda</taxon>
        <taxon>Hexapoda</taxon>
        <taxon>Insecta</taxon>
        <taxon>Pterygota</taxon>
        <taxon>Neoptera</taxon>
        <taxon>Endopterygota</taxon>
        <taxon>Coleoptera</taxon>
        <taxon>Polyphaga</taxon>
        <taxon>Cucujiformia</taxon>
        <taxon>Chrysomeloidea</taxon>
        <taxon>Chrysomelidae</taxon>
        <taxon>Bruchinae</taxon>
        <taxon>Bruchini</taxon>
        <taxon>Acanthoscelides</taxon>
    </lineage>
</organism>
<proteinExistence type="predicted"/>
<sequence length="86" mass="9768">MQEYFRLNLSSSWSSVPCCSKNAHSLSSRRPTRLIKSSLAYFNRFFSSCSLNVTNRCFSVTTKENNLAQDSQLLSILSLSKMYIAT</sequence>
<dbReference type="AlphaFoldDB" id="A0A9P0LRF0"/>
<dbReference type="Proteomes" id="UP001152888">
    <property type="component" value="Unassembled WGS sequence"/>
</dbReference>
<accession>A0A9P0LRF0</accession>
<evidence type="ECO:0000313" key="2">
    <source>
        <dbReference type="Proteomes" id="UP001152888"/>
    </source>
</evidence>